<name>A0AAQ1JWU3_9BURK</name>
<reference evidence="1 2" key="1">
    <citation type="submission" date="2016-10" db="EMBL/GenBank/DDBJ databases">
        <authorList>
            <person name="Varghese N."/>
            <person name="Submissions S."/>
        </authorList>
    </citation>
    <scope>NUCLEOTIDE SEQUENCE [LARGE SCALE GENOMIC DNA]</scope>
    <source>
        <strain evidence="1 2">LMG 22274</strain>
    </source>
</reference>
<sequence length="169" mass="18583">MTHHTSVRLTPVKPGDVLLLRPRSLTCGSVANLAIQSVARFARPRFTHVAVVLSGGLIADAMPRKGVTFRQWADVRDAYSLERSIVARHPALAGNPDAVETLLAQATYDYKVRYRLHSLFGPRRLVSERFGLVCSQFVGLLLHEAEVAGKRRALETLCGDLHPMQAGTT</sequence>
<evidence type="ECO:0000313" key="1">
    <source>
        <dbReference type="EMBL" id="SEK09188.1"/>
    </source>
</evidence>
<protein>
    <submittedName>
        <fullName evidence="1">Uncharacterized protein</fullName>
    </submittedName>
</protein>
<evidence type="ECO:0000313" key="2">
    <source>
        <dbReference type="Proteomes" id="UP000183529"/>
    </source>
</evidence>
<dbReference type="AlphaFoldDB" id="A0AAQ1JWU3"/>
<dbReference type="SUPFAM" id="SSF54001">
    <property type="entry name" value="Cysteine proteinases"/>
    <property type="match status" value="1"/>
</dbReference>
<organism evidence="1 2">
    <name type="scientific">Paraburkholderia tropica</name>
    <dbReference type="NCBI Taxonomy" id="92647"/>
    <lineage>
        <taxon>Bacteria</taxon>
        <taxon>Pseudomonadati</taxon>
        <taxon>Pseudomonadota</taxon>
        <taxon>Betaproteobacteria</taxon>
        <taxon>Burkholderiales</taxon>
        <taxon>Burkholderiaceae</taxon>
        <taxon>Paraburkholderia</taxon>
    </lineage>
</organism>
<dbReference type="Proteomes" id="UP000183529">
    <property type="component" value="Unassembled WGS sequence"/>
</dbReference>
<dbReference type="RefSeq" id="WP_124260856.1">
    <property type="nucleotide sequence ID" value="NZ_CADFGN010000003.1"/>
</dbReference>
<accession>A0AAQ1JWU3</accession>
<proteinExistence type="predicted"/>
<gene>
    <name evidence="1" type="ORF">SAMN05216550_117132</name>
</gene>
<dbReference type="Gene3D" id="3.90.1720.10">
    <property type="entry name" value="endopeptidase domain like (from Nostoc punctiforme)"/>
    <property type="match status" value="1"/>
</dbReference>
<dbReference type="EMBL" id="FNZM01000017">
    <property type="protein sequence ID" value="SEK09188.1"/>
    <property type="molecule type" value="Genomic_DNA"/>
</dbReference>
<comment type="caution">
    <text evidence="1">The sequence shown here is derived from an EMBL/GenBank/DDBJ whole genome shotgun (WGS) entry which is preliminary data.</text>
</comment>
<dbReference type="InterPro" id="IPR038765">
    <property type="entry name" value="Papain-like_cys_pep_sf"/>
</dbReference>